<evidence type="ECO:0000313" key="2">
    <source>
        <dbReference type="EMBL" id="KAK1765546.1"/>
    </source>
</evidence>
<dbReference type="GeneID" id="85307956"/>
<dbReference type="EMBL" id="MU839015">
    <property type="protein sequence ID" value="KAK1765546.1"/>
    <property type="molecule type" value="Genomic_DNA"/>
</dbReference>
<evidence type="ECO:0000256" key="1">
    <source>
        <dbReference type="SAM" id="MobiDB-lite"/>
    </source>
</evidence>
<dbReference type="InterPro" id="IPR018562">
    <property type="entry name" value="ARS-binding_2"/>
</dbReference>
<accession>A0AAJ0C0Q4</accession>
<dbReference type="PANTHER" id="PTHR42048">
    <property type="entry name" value="ARS-BINDING PROTEIN 2"/>
    <property type="match status" value="1"/>
</dbReference>
<reference evidence="2" key="1">
    <citation type="submission" date="2023-06" db="EMBL/GenBank/DDBJ databases">
        <title>Genome-scale phylogeny and comparative genomics of the fungal order Sordariales.</title>
        <authorList>
            <consortium name="Lawrence Berkeley National Laboratory"/>
            <person name="Hensen N."/>
            <person name="Bonometti L."/>
            <person name="Westerberg I."/>
            <person name="Brannstrom I.O."/>
            <person name="Guillou S."/>
            <person name="Cros-Aarteil S."/>
            <person name="Calhoun S."/>
            <person name="Haridas S."/>
            <person name="Kuo A."/>
            <person name="Mondo S."/>
            <person name="Pangilinan J."/>
            <person name="Riley R."/>
            <person name="Labutti K."/>
            <person name="Andreopoulos B."/>
            <person name="Lipzen A."/>
            <person name="Chen C."/>
            <person name="Yanf M."/>
            <person name="Daum C."/>
            <person name="Ng V."/>
            <person name="Clum A."/>
            <person name="Steindorff A."/>
            <person name="Ohm R."/>
            <person name="Martin F."/>
            <person name="Silar P."/>
            <person name="Natvig D."/>
            <person name="Lalanne C."/>
            <person name="Gautier V."/>
            <person name="Ament-Velasquez S.L."/>
            <person name="Kruys A."/>
            <person name="Hutchinson M.I."/>
            <person name="Powell A.J."/>
            <person name="Barry K."/>
            <person name="Miller A.N."/>
            <person name="Grigoriev I.V."/>
            <person name="Debuchy R."/>
            <person name="Gladieux P."/>
            <person name="Thoren M.H."/>
            <person name="Johannesson H."/>
        </authorList>
    </citation>
    <scope>NUCLEOTIDE SEQUENCE</scope>
    <source>
        <strain evidence="2">8032-3</strain>
    </source>
</reference>
<feature type="region of interest" description="Disordered" evidence="1">
    <location>
        <begin position="1"/>
        <end position="23"/>
    </location>
</feature>
<keyword evidence="3" id="KW-1185">Reference proteome</keyword>
<organism evidence="2 3">
    <name type="scientific">Phialemonium atrogriseum</name>
    <dbReference type="NCBI Taxonomy" id="1093897"/>
    <lineage>
        <taxon>Eukaryota</taxon>
        <taxon>Fungi</taxon>
        <taxon>Dikarya</taxon>
        <taxon>Ascomycota</taxon>
        <taxon>Pezizomycotina</taxon>
        <taxon>Sordariomycetes</taxon>
        <taxon>Sordariomycetidae</taxon>
        <taxon>Cephalothecales</taxon>
        <taxon>Cephalothecaceae</taxon>
        <taxon>Phialemonium</taxon>
    </lineage>
</organism>
<dbReference type="RefSeq" id="XP_060281759.1">
    <property type="nucleotide sequence ID" value="XM_060424769.1"/>
</dbReference>
<comment type="caution">
    <text evidence="2">The sequence shown here is derived from an EMBL/GenBank/DDBJ whole genome shotgun (WGS) entry which is preliminary data.</text>
</comment>
<feature type="region of interest" description="Disordered" evidence="1">
    <location>
        <begin position="293"/>
        <end position="411"/>
    </location>
</feature>
<gene>
    <name evidence="2" type="ORF">QBC33DRAFT_455399</name>
</gene>
<dbReference type="Pfam" id="PF09441">
    <property type="entry name" value="Abp2"/>
    <property type="match status" value="1"/>
</dbReference>
<feature type="compositionally biased region" description="Polar residues" evidence="1">
    <location>
        <begin position="330"/>
        <end position="346"/>
    </location>
</feature>
<dbReference type="GO" id="GO:0003688">
    <property type="term" value="F:DNA replication origin binding"/>
    <property type="evidence" value="ECO:0007669"/>
    <property type="project" value="TreeGrafter"/>
</dbReference>
<dbReference type="PANTHER" id="PTHR42048:SF1">
    <property type="entry name" value="ARS-BINDING PROTEIN 2"/>
    <property type="match status" value="1"/>
</dbReference>
<evidence type="ECO:0000313" key="3">
    <source>
        <dbReference type="Proteomes" id="UP001244011"/>
    </source>
</evidence>
<dbReference type="Proteomes" id="UP001244011">
    <property type="component" value="Unassembled WGS sequence"/>
</dbReference>
<feature type="region of interest" description="Disordered" evidence="1">
    <location>
        <begin position="182"/>
        <end position="215"/>
    </location>
</feature>
<dbReference type="AlphaFoldDB" id="A0AAJ0C0Q4"/>
<proteinExistence type="predicted"/>
<protein>
    <submittedName>
        <fullName evidence="2">ARS binding protein 2-domain-containing protein</fullName>
    </submittedName>
</protein>
<feature type="compositionally biased region" description="Polar residues" evidence="1">
    <location>
        <begin position="389"/>
        <end position="403"/>
    </location>
</feature>
<sequence>MQRQPQLGLTASPTSSRHVGSRSSLVRPVLPDRYVSEETIEDAYVNFILYCNPAVPLDTDTAALRESFQAPPKSGGKSFKTWTLFELIKQLEAKELKTWIELALKLGVEPPDQDKGQSSQRIQQYAVRLKRWMRSMHVDAFFDYLMGRPGPYWTSVPSDPNPVSELGRDGVAAEDDMALRALLPQIRPRRGRRKAEDDDHSKSPSQQPVGEEEYDAARLDGVGPWSAHPDGRGSVFVFPVSESLRLSAGTGQPSGPPWTTSDVVQTPLTAYPQSAITPSTGNLFWVDEPKSAISPSKPRLSKRHGAKVVSSAWRTGLAGKGKARGRPPMNRTNNDGPFSAFPSTDVPSFKIPPRAEENGSRSAVLPPPAPFAVPATPAAAPAPAPPTVSTNEPAPNQDTQNTRPAKRSRLSLQVPARVGGEVRLATPPPLLMVNGQAPMAADDVGQETTRIPLNISPKGILQARFGDPTDRTNMDELEAYFAHEVLSANWYDAKGNRIPPCGVDEASAIIATVIDNLLKAAVTKDAFLINLAALAGAKLLMSTTNVAITRLGELPDRNKYSCTWELRLGDLRGIYSMEETVMHDRWKVPGKGGDSATPPASGGDATAEQWQQKYKEMCDVVKKRDKELADLRHRVVESLKDPRPGN</sequence>
<name>A0AAJ0C0Q4_9PEZI</name>
<feature type="region of interest" description="Disordered" evidence="1">
    <location>
        <begin position="588"/>
        <end position="609"/>
    </location>
</feature>